<sequence length="70" mass="7046">MPRAMRSFGMRSALKKHKSTGLWLLGIALVVAAALLLVPGAAAVAGRLVGSLWVSTMGAVFGLIGGLLGG</sequence>
<organism evidence="2 3">
    <name type="scientific">Terricaulis silvestris</name>
    <dbReference type="NCBI Taxonomy" id="2686094"/>
    <lineage>
        <taxon>Bacteria</taxon>
        <taxon>Pseudomonadati</taxon>
        <taxon>Pseudomonadota</taxon>
        <taxon>Alphaproteobacteria</taxon>
        <taxon>Caulobacterales</taxon>
        <taxon>Caulobacteraceae</taxon>
        <taxon>Terricaulis</taxon>
    </lineage>
</organism>
<reference evidence="3" key="1">
    <citation type="submission" date="2019-12" db="EMBL/GenBank/DDBJ databases">
        <title>Complete genome of Terracaulis silvestris 0127_4.</title>
        <authorList>
            <person name="Vieira S."/>
            <person name="Riedel T."/>
            <person name="Sproer C."/>
            <person name="Pascual J."/>
            <person name="Boedeker C."/>
            <person name="Overmann J."/>
        </authorList>
    </citation>
    <scope>NUCLEOTIDE SEQUENCE [LARGE SCALE GENOMIC DNA]</scope>
    <source>
        <strain evidence="3">0127_4</strain>
    </source>
</reference>
<gene>
    <name evidence="2" type="ORF">DSM104635_03185</name>
</gene>
<evidence type="ECO:0000313" key="3">
    <source>
        <dbReference type="Proteomes" id="UP000431269"/>
    </source>
</evidence>
<evidence type="ECO:0000256" key="1">
    <source>
        <dbReference type="SAM" id="Phobius"/>
    </source>
</evidence>
<keyword evidence="3" id="KW-1185">Reference proteome</keyword>
<feature type="transmembrane region" description="Helical" evidence="1">
    <location>
        <begin position="52"/>
        <end position="69"/>
    </location>
</feature>
<protein>
    <submittedName>
        <fullName evidence="2">Uncharacterized protein</fullName>
    </submittedName>
</protein>
<dbReference type="AlphaFoldDB" id="A0A6I6MU90"/>
<keyword evidence="1" id="KW-0812">Transmembrane</keyword>
<proteinExistence type="predicted"/>
<keyword evidence="1" id="KW-1133">Transmembrane helix</keyword>
<dbReference type="EMBL" id="CP047045">
    <property type="protein sequence ID" value="QGZ96327.1"/>
    <property type="molecule type" value="Genomic_DNA"/>
</dbReference>
<dbReference type="Proteomes" id="UP000431269">
    <property type="component" value="Chromosome"/>
</dbReference>
<accession>A0A6I6MU90</accession>
<keyword evidence="1" id="KW-0472">Membrane</keyword>
<name>A0A6I6MU90_9CAUL</name>
<dbReference type="KEGG" id="tsv:DSM104635_03185"/>
<evidence type="ECO:0000313" key="2">
    <source>
        <dbReference type="EMBL" id="QGZ96327.1"/>
    </source>
</evidence>